<reference evidence="3" key="1">
    <citation type="journal article" date="2012" name="Nature">
        <title>The oyster genome reveals stress adaptation and complexity of shell formation.</title>
        <authorList>
            <person name="Zhang G."/>
            <person name="Fang X."/>
            <person name="Guo X."/>
            <person name="Li L."/>
            <person name="Luo R."/>
            <person name="Xu F."/>
            <person name="Yang P."/>
            <person name="Zhang L."/>
            <person name="Wang X."/>
            <person name="Qi H."/>
            <person name="Xiong Z."/>
            <person name="Que H."/>
            <person name="Xie Y."/>
            <person name="Holland P.W."/>
            <person name="Paps J."/>
            <person name="Zhu Y."/>
            <person name="Wu F."/>
            <person name="Chen Y."/>
            <person name="Wang J."/>
            <person name="Peng C."/>
            <person name="Meng J."/>
            <person name="Yang L."/>
            <person name="Liu J."/>
            <person name="Wen B."/>
            <person name="Zhang N."/>
            <person name="Huang Z."/>
            <person name="Zhu Q."/>
            <person name="Feng Y."/>
            <person name="Mount A."/>
            <person name="Hedgecock D."/>
            <person name="Xu Z."/>
            <person name="Liu Y."/>
            <person name="Domazet-Loso T."/>
            <person name="Du Y."/>
            <person name="Sun X."/>
            <person name="Zhang S."/>
            <person name="Liu B."/>
            <person name="Cheng P."/>
            <person name="Jiang X."/>
            <person name="Li J."/>
            <person name="Fan D."/>
            <person name="Wang W."/>
            <person name="Fu W."/>
            <person name="Wang T."/>
            <person name="Wang B."/>
            <person name="Zhang J."/>
            <person name="Peng Z."/>
            <person name="Li Y."/>
            <person name="Li N."/>
            <person name="Wang J."/>
            <person name="Chen M."/>
            <person name="He Y."/>
            <person name="Tan F."/>
            <person name="Song X."/>
            <person name="Zheng Q."/>
            <person name="Huang R."/>
            <person name="Yang H."/>
            <person name="Du X."/>
            <person name="Chen L."/>
            <person name="Yang M."/>
            <person name="Gaffney P.M."/>
            <person name="Wang S."/>
            <person name="Luo L."/>
            <person name="She Z."/>
            <person name="Ming Y."/>
            <person name="Huang W."/>
            <person name="Zhang S."/>
            <person name="Huang B."/>
            <person name="Zhang Y."/>
            <person name="Qu T."/>
            <person name="Ni P."/>
            <person name="Miao G."/>
            <person name="Wang J."/>
            <person name="Wang Q."/>
            <person name="Steinberg C.E."/>
            <person name="Wang H."/>
            <person name="Li N."/>
            <person name="Qian L."/>
            <person name="Zhang G."/>
            <person name="Li Y."/>
            <person name="Yang H."/>
            <person name="Liu X."/>
            <person name="Wang J."/>
            <person name="Yin Y."/>
            <person name="Wang J."/>
        </authorList>
    </citation>
    <scope>NUCLEOTIDE SEQUENCE [LARGE SCALE GENOMIC DNA]</scope>
    <source>
        <strain evidence="3">05x7-T-G4-1.051#20</strain>
    </source>
</reference>
<evidence type="ECO:0000313" key="3">
    <source>
        <dbReference type="EMBL" id="EKC29361.1"/>
    </source>
</evidence>
<dbReference type="InterPro" id="IPR002110">
    <property type="entry name" value="Ankyrin_rpt"/>
</dbReference>
<evidence type="ECO:0000256" key="1">
    <source>
        <dbReference type="ARBA" id="ARBA00022737"/>
    </source>
</evidence>
<name>K1R5V1_MAGGI</name>
<keyword evidence="2" id="KW-0040">ANK repeat</keyword>
<dbReference type="PROSITE" id="PS50088">
    <property type="entry name" value="ANK_REPEAT"/>
    <property type="match status" value="3"/>
</dbReference>
<dbReference type="EMBL" id="JH815921">
    <property type="protein sequence ID" value="EKC29361.1"/>
    <property type="molecule type" value="Genomic_DNA"/>
</dbReference>
<gene>
    <name evidence="3" type="ORF">CGI_10007617</name>
</gene>
<organism evidence="3">
    <name type="scientific">Magallana gigas</name>
    <name type="common">Pacific oyster</name>
    <name type="synonym">Crassostrea gigas</name>
    <dbReference type="NCBI Taxonomy" id="29159"/>
    <lineage>
        <taxon>Eukaryota</taxon>
        <taxon>Metazoa</taxon>
        <taxon>Spiralia</taxon>
        <taxon>Lophotrochozoa</taxon>
        <taxon>Mollusca</taxon>
        <taxon>Bivalvia</taxon>
        <taxon>Autobranchia</taxon>
        <taxon>Pteriomorphia</taxon>
        <taxon>Ostreida</taxon>
        <taxon>Ostreoidea</taxon>
        <taxon>Ostreidae</taxon>
        <taxon>Magallana</taxon>
    </lineage>
</organism>
<sequence length="294" mass="32605">MQDLDIVIYLLKSKANINHKGIQGLTALHVQLMQKRIAGYKYSERMLNILTIRGASVNIKSEHGETPIHVALKQHFFEVIPDLISRNLEPNITDKDGISYLMLAAQFGEEDLVESFVDIGVDCSLVDSKGNSALHYACYENFEPQVVVIKKSEDMISIANKKFKVCVYEHTNREKRVNQLLDAGADVNAVTSAGLSPLSVLLRSRHDDDTMRLLMKLLEYKADPNIGINPLCFASAAMDIPIMKTLLGAGADVNKSNTDGESPLCCCLKNHHRGKTSTVSTYLCLKLNVNSLKQ</sequence>
<keyword evidence="1" id="KW-0677">Repeat</keyword>
<dbReference type="HOGENOM" id="CLU_1037208_0_0_1"/>
<dbReference type="PANTHER" id="PTHR24198">
    <property type="entry name" value="ANKYRIN REPEAT AND PROTEIN KINASE DOMAIN-CONTAINING PROTEIN"/>
    <property type="match status" value="1"/>
</dbReference>
<dbReference type="PANTHER" id="PTHR24198:SF165">
    <property type="entry name" value="ANKYRIN REPEAT-CONTAINING PROTEIN-RELATED"/>
    <property type="match status" value="1"/>
</dbReference>
<dbReference type="InParanoid" id="K1R5V1"/>
<dbReference type="InterPro" id="IPR036770">
    <property type="entry name" value="Ankyrin_rpt-contain_sf"/>
</dbReference>
<dbReference type="SMART" id="SM00248">
    <property type="entry name" value="ANK"/>
    <property type="match status" value="6"/>
</dbReference>
<evidence type="ECO:0000256" key="2">
    <source>
        <dbReference type="ARBA" id="ARBA00023043"/>
    </source>
</evidence>
<dbReference type="Gene3D" id="1.25.40.20">
    <property type="entry name" value="Ankyrin repeat-containing domain"/>
    <property type="match status" value="2"/>
</dbReference>
<dbReference type="PRINTS" id="PR01415">
    <property type="entry name" value="ANKYRIN"/>
</dbReference>
<dbReference type="SUPFAM" id="SSF48403">
    <property type="entry name" value="Ankyrin repeat"/>
    <property type="match status" value="1"/>
</dbReference>
<proteinExistence type="predicted"/>
<protein>
    <submittedName>
        <fullName evidence="3">Ankyrin-3</fullName>
    </submittedName>
</protein>
<accession>K1R5V1</accession>
<dbReference type="Pfam" id="PF12796">
    <property type="entry name" value="Ank_2"/>
    <property type="match status" value="1"/>
</dbReference>
<dbReference type="PROSITE" id="PS50297">
    <property type="entry name" value="ANK_REP_REGION"/>
    <property type="match status" value="1"/>
</dbReference>
<dbReference type="AlphaFoldDB" id="K1R5V1"/>